<keyword evidence="4" id="KW-1003">Cell membrane</keyword>
<feature type="transmembrane region" description="Helical" evidence="9">
    <location>
        <begin position="259"/>
        <end position="288"/>
    </location>
</feature>
<accession>A0ABT7UTH8</accession>
<protein>
    <submittedName>
        <fullName evidence="10">AI-2E family transporter</fullName>
    </submittedName>
</protein>
<dbReference type="RefSeq" id="WP_270913775.1">
    <property type="nucleotide sequence ID" value="NZ_JAUDCL010000016.1"/>
</dbReference>
<keyword evidence="11" id="KW-1185">Reference proteome</keyword>
<feature type="transmembrane region" description="Helical" evidence="9">
    <location>
        <begin position="30"/>
        <end position="54"/>
    </location>
</feature>
<dbReference type="EMBL" id="JAUDCL010000016">
    <property type="protein sequence ID" value="MDM8201545.1"/>
    <property type="molecule type" value="Genomic_DNA"/>
</dbReference>
<feature type="transmembrane region" description="Helical" evidence="9">
    <location>
        <begin position="169"/>
        <end position="192"/>
    </location>
</feature>
<feature type="transmembrane region" description="Helical" evidence="9">
    <location>
        <begin position="326"/>
        <end position="359"/>
    </location>
</feature>
<evidence type="ECO:0000256" key="9">
    <source>
        <dbReference type="SAM" id="Phobius"/>
    </source>
</evidence>
<feature type="compositionally biased region" description="Low complexity" evidence="8">
    <location>
        <begin position="380"/>
        <end position="392"/>
    </location>
</feature>
<dbReference type="Proteomes" id="UP001529380">
    <property type="component" value="Unassembled WGS sequence"/>
</dbReference>
<evidence type="ECO:0000256" key="4">
    <source>
        <dbReference type="ARBA" id="ARBA00022475"/>
    </source>
</evidence>
<feature type="region of interest" description="Disordered" evidence="8">
    <location>
        <begin position="380"/>
        <end position="399"/>
    </location>
</feature>
<evidence type="ECO:0000313" key="11">
    <source>
        <dbReference type="Proteomes" id="UP001529380"/>
    </source>
</evidence>
<dbReference type="Pfam" id="PF01594">
    <property type="entry name" value="AI-2E_transport"/>
    <property type="match status" value="1"/>
</dbReference>
<feature type="transmembrane region" description="Helical" evidence="9">
    <location>
        <begin position="231"/>
        <end position="253"/>
    </location>
</feature>
<dbReference type="InterPro" id="IPR002549">
    <property type="entry name" value="AI-2E-like"/>
</dbReference>
<name>A0ABT7UTH8_9FIRM</name>
<feature type="transmembrane region" description="Helical" evidence="9">
    <location>
        <begin position="75"/>
        <end position="97"/>
    </location>
</feature>
<feature type="transmembrane region" description="Helical" evidence="9">
    <location>
        <begin position="7"/>
        <end position="24"/>
    </location>
</feature>
<dbReference type="PANTHER" id="PTHR21716">
    <property type="entry name" value="TRANSMEMBRANE PROTEIN"/>
    <property type="match status" value="1"/>
</dbReference>
<dbReference type="PANTHER" id="PTHR21716:SF53">
    <property type="entry name" value="PERMEASE PERM-RELATED"/>
    <property type="match status" value="1"/>
</dbReference>
<comment type="subcellular location">
    <subcellularLocation>
        <location evidence="1">Cell membrane</location>
        <topology evidence="1">Multi-pass membrane protein</topology>
    </subcellularLocation>
</comment>
<comment type="caution">
    <text evidence="10">The sequence shown here is derived from an EMBL/GenBank/DDBJ whole genome shotgun (WGS) entry which is preliminary data.</text>
</comment>
<evidence type="ECO:0000256" key="6">
    <source>
        <dbReference type="ARBA" id="ARBA00022989"/>
    </source>
</evidence>
<sequence length="399" mass="43869">MENKTFLRNVLGIATFCILLYWGLQNMDRVGSFLGMVAGLLMPFLLGAAMAFILNVPMRAIETHLPQKLQKAHRGISLVITLAGVIGVVMVVSLLVLPQLQNTVQTIAARMPAFWAQAQEWANELMIRYPELADWLSEAGNLNLRNVTQQVVDWLKNGGLALVGNTVTAATGIISGFVNFFIAFIFAIYLLFQRETLSRQGRMLLFAWMKPEHAEKVLEVVRLANKTFSNFLSGQCLEACILGALFAVGMLLFRMPYVLLVSVLVAVTALIPVFGAFIGCFVGAFLILIQNPMQAVVFVILFLVIQQIEGNLIYPRVVGSSVGLPSVWVLTAVTLGGSMFGVVGMLVMIPLCSVLYSLLRTATRERLRRRGVEKAKYMLAPAQQAPKAQAQPPKAPKKK</sequence>
<reference evidence="10 11" key="3">
    <citation type="submission" date="2023-06" db="EMBL/GenBank/DDBJ databases">
        <authorList>
            <person name="Zeman M."/>
            <person name="Kubasova T."/>
            <person name="Jahodarova E."/>
            <person name="Nykrynova M."/>
            <person name="Rychlik I."/>
        </authorList>
    </citation>
    <scope>NUCLEOTIDE SEQUENCE [LARGE SCALE GENOMIC DNA]</scope>
    <source>
        <strain evidence="10 11">ET340</strain>
    </source>
</reference>
<feature type="transmembrane region" description="Helical" evidence="9">
    <location>
        <begin position="295"/>
        <end position="314"/>
    </location>
</feature>
<reference evidence="10 11" key="2">
    <citation type="submission" date="2023-06" db="EMBL/GenBank/DDBJ databases">
        <title>Identification and characterization of horizontal gene transfer across gut microbiota members of farm animals based on homology search.</title>
        <authorList>
            <person name="Schwarzerova J."/>
            <person name="Nykrynova M."/>
            <person name="Jureckova K."/>
            <person name="Cejkova D."/>
            <person name="Rychlik I."/>
        </authorList>
    </citation>
    <scope>NUCLEOTIDE SEQUENCE [LARGE SCALE GENOMIC DNA]</scope>
    <source>
        <strain evidence="10 11">ET340</strain>
    </source>
</reference>
<evidence type="ECO:0000256" key="7">
    <source>
        <dbReference type="ARBA" id="ARBA00023136"/>
    </source>
</evidence>
<keyword evidence="6 9" id="KW-1133">Transmembrane helix</keyword>
<evidence type="ECO:0000313" key="10">
    <source>
        <dbReference type="EMBL" id="MDM8201545.1"/>
    </source>
</evidence>
<organism evidence="10 11">
    <name type="scientific">Allofournierella massiliensis</name>
    <dbReference type="NCBI Taxonomy" id="1650663"/>
    <lineage>
        <taxon>Bacteria</taxon>
        <taxon>Bacillati</taxon>
        <taxon>Bacillota</taxon>
        <taxon>Clostridia</taxon>
        <taxon>Eubacteriales</taxon>
        <taxon>Oscillospiraceae</taxon>
        <taxon>Allofournierella</taxon>
    </lineage>
</organism>
<keyword evidence="3" id="KW-0813">Transport</keyword>
<gene>
    <name evidence="10" type="ORF">QUW08_09635</name>
</gene>
<evidence type="ECO:0000256" key="3">
    <source>
        <dbReference type="ARBA" id="ARBA00022448"/>
    </source>
</evidence>
<evidence type="ECO:0000256" key="8">
    <source>
        <dbReference type="SAM" id="MobiDB-lite"/>
    </source>
</evidence>
<reference evidence="11" key="1">
    <citation type="submission" date="2023-06" db="EMBL/GenBank/DDBJ databases">
        <title>Identification and characterization of horizontal gene transfer across gut microbiota members of farm animals based on homology search.</title>
        <authorList>
            <person name="Zeman M."/>
            <person name="Kubasova T."/>
            <person name="Jahodarova E."/>
            <person name="Nykrynova M."/>
            <person name="Rychlik I."/>
        </authorList>
    </citation>
    <scope>NUCLEOTIDE SEQUENCE [LARGE SCALE GENOMIC DNA]</scope>
    <source>
        <strain evidence="11">ET340</strain>
    </source>
</reference>
<proteinExistence type="inferred from homology"/>
<comment type="similarity">
    <text evidence="2">Belongs to the autoinducer-2 exporter (AI-2E) (TC 2.A.86) family.</text>
</comment>
<keyword evidence="5 9" id="KW-0812">Transmembrane</keyword>
<evidence type="ECO:0000256" key="2">
    <source>
        <dbReference type="ARBA" id="ARBA00009773"/>
    </source>
</evidence>
<keyword evidence="7 9" id="KW-0472">Membrane</keyword>
<evidence type="ECO:0000256" key="5">
    <source>
        <dbReference type="ARBA" id="ARBA00022692"/>
    </source>
</evidence>
<evidence type="ECO:0000256" key="1">
    <source>
        <dbReference type="ARBA" id="ARBA00004651"/>
    </source>
</evidence>